<evidence type="ECO:0000256" key="2">
    <source>
        <dbReference type="ARBA" id="ARBA00022692"/>
    </source>
</evidence>
<accession>A0AAD5TAJ3</accession>
<evidence type="ECO:0000259" key="5">
    <source>
        <dbReference type="Pfam" id="PF01094"/>
    </source>
</evidence>
<keyword evidence="7" id="KW-1185">Reference proteome</keyword>
<dbReference type="PANTHER" id="PTHR34836">
    <property type="entry name" value="OS06G0188250 PROTEIN"/>
    <property type="match status" value="1"/>
</dbReference>
<evidence type="ECO:0000313" key="7">
    <source>
        <dbReference type="Proteomes" id="UP001211907"/>
    </source>
</evidence>
<dbReference type="Pfam" id="PF01094">
    <property type="entry name" value="ANF_receptor"/>
    <property type="match status" value="1"/>
</dbReference>
<dbReference type="Proteomes" id="UP001211907">
    <property type="component" value="Unassembled WGS sequence"/>
</dbReference>
<dbReference type="InterPro" id="IPR001828">
    <property type="entry name" value="ANF_lig-bd_rcpt"/>
</dbReference>
<feature type="domain" description="Receptor ligand binding region" evidence="5">
    <location>
        <begin position="55"/>
        <end position="362"/>
    </location>
</feature>
<comment type="subcellular location">
    <subcellularLocation>
        <location evidence="1">Membrane</location>
    </subcellularLocation>
</comment>
<sequence length="392" mass="43292">MKSFGFILSTQLVALTAAAALNYNIGFLLPYALDDEPDGAINSSSIKFNVLANDAAAELAVQDFNYRSTLPGEGKFNIVRKNNWDPNFATNWEIVDSGGYSAIAATKIVQQNSTVAIFGDYLDSTTSFTAEVLSYFQVPFCGATQHDPSLSDKSNYQYFMRMVNGYDYGSHLLQMLAIWNVTKAAIIVGPDAYSSAYGDDISSTLSSNSAFNVQAKLMISPEMQAASDYSYPLSVLNNVDSRYFIIAADANLTADFYYAARDAQFTGHDYVWLGINRPYIGDLALQQSLYGSTAIDDLQGFFWLKDDIKSMNDSSVTAFVDRWMKLNKQNSSKYLITETGELPTYVRQSYDCTMLLMTGIAEGLLAYPNQTVQNLLASQYYQPEGLANTGSF</sequence>
<keyword evidence="4" id="KW-0472">Membrane</keyword>
<dbReference type="SUPFAM" id="SSF53822">
    <property type="entry name" value="Periplasmic binding protein-like I"/>
    <property type="match status" value="1"/>
</dbReference>
<reference evidence="6" key="1">
    <citation type="submission" date="2020-05" db="EMBL/GenBank/DDBJ databases">
        <title>Phylogenomic resolution of chytrid fungi.</title>
        <authorList>
            <person name="Stajich J.E."/>
            <person name="Amses K."/>
            <person name="Simmons R."/>
            <person name="Seto K."/>
            <person name="Myers J."/>
            <person name="Bonds A."/>
            <person name="Quandt C.A."/>
            <person name="Barry K."/>
            <person name="Liu P."/>
            <person name="Grigoriev I."/>
            <person name="Longcore J.E."/>
            <person name="James T.Y."/>
        </authorList>
    </citation>
    <scope>NUCLEOTIDE SEQUENCE</scope>
    <source>
        <strain evidence="6">JEL0513</strain>
    </source>
</reference>
<comment type="caution">
    <text evidence="6">The sequence shown here is derived from an EMBL/GenBank/DDBJ whole genome shotgun (WGS) entry which is preliminary data.</text>
</comment>
<evidence type="ECO:0000256" key="3">
    <source>
        <dbReference type="ARBA" id="ARBA00022989"/>
    </source>
</evidence>
<keyword evidence="2" id="KW-0812">Transmembrane</keyword>
<dbReference type="InterPro" id="IPR015683">
    <property type="entry name" value="Ionotropic_Glu_rcpt"/>
</dbReference>
<proteinExistence type="predicted"/>
<organism evidence="6 7">
    <name type="scientific">Physocladia obscura</name>
    <dbReference type="NCBI Taxonomy" id="109957"/>
    <lineage>
        <taxon>Eukaryota</taxon>
        <taxon>Fungi</taxon>
        <taxon>Fungi incertae sedis</taxon>
        <taxon>Chytridiomycota</taxon>
        <taxon>Chytridiomycota incertae sedis</taxon>
        <taxon>Chytridiomycetes</taxon>
        <taxon>Chytridiales</taxon>
        <taxon>Chytriomycetaceae</taxon>
        <taxon>Physocladia</taxon>
    </lineage>
</organism>
<keyword evidence="3" id="KW-1133">Transmembrane helix</keyword>
<dbReference type="AlphaFoldDB" id="A0AAD5TAJ3"/>
<name>A0AAD5TAJ3_9FUNG</name>
<dbReference type="InterPro" id="IPR028082">
    <property type="entry name" value="Peripla_BP_I"/>
</dbReference>
<dbReference type="PANTHER" id="PTHR34836:SF8">
    <property type="entry name" value="BNAC04G37200D PROTEIN"/>
    <property type="match status" value="1"/>
</dbReference>
<dbReference type="EMBL" id="JADGJH010000018">
    <property type="protein sequence ID" value="KAJ3142048.1"/>
    <property type="molecule type" value="Genomic_DNA"/>
</dbReference>
<dbReference type="Gene3D" id="3.40.50.2300">
    <property type="match status" value="2"/>
</dbReference>
<evidence type="ECO:0000256" key="4">
    <source>
        <dbReference type="ARBA" id="ARBA00023136"/>
    </source>
</evidence>
<dbReference type="GO" id="GO:0016020">
    <property type="term" value="C:membrane"/>
    <property type="evidence" value="ECO:0007669"/>
    <property type="project" value="UniProtKB-SubCell"/>
</dbReference>
<protein>
    <recommendedName>
        <fullName evidence="5">Receptor ligand binding region domain-containing protein</fullName>
    </recommendedName>
</protein>
<evidence type="ECO:0000256" key="1">
    <source>
        <dbReference type="ARBA" id="ARBA00004370"/>
    </source>
</evidence>
<gene>
    <name evidence="6" type="ORF">HK100_003243</name>
</gene>
<evidence type="ECO:0000313" key="6">
    <source>
        <dbReference type="EMBL" id="KAJ3142048.1"/>
    </source>
</evidence>